<keyword evidence="1 2" id="KW-0443">Lipid metabolism</keyword>
<dbReference type="EMBL" id="CP041046">
    <property type="protein sequence ID" value="QDE39190.1"/>
    <property type="molecule type" value="Genomic_DNA"/>
</dbReference>
<evidence type="ECO:0000256" key="2">
    <source>
        <dbReference type="PROSITE-ProRule" id="PRU01161"/>
    </source>
</evidence>
<evidence type="ECO:0000313" key="4">
    <source>
        <dbReference type="EMBL" id="QDE39190.1"/>
    </source>
</evidence>
<name>A0A4Y5Z1K3_9GAMM</name>
<dbReference type="Proteomes" id="UP000316093">
    <property type="component" value="Chromosome"/>
</dbReference>
<dbReference type="AlphaFoldDB" id="A0A4Y5Z1K3"/>
<sequence>MPATELPLSRPRESPPCRAGTFELGLTLAGAVSGGAYAAGVLDFFYEALEHWYDARAKGHAVPTHDILLRVISGASAGSLNGVLSAVALPYRFPHVHAGPQPAGMTGNPFYDAWVKRIDARELLGKADLADPTQPIASLLDSTSLDVIARDVLAYSQAPTTRPYIANPLKCVFTVTNLRGVPYMVLFKGNPEIPGHGMMAHADWLRFAVDTGHNPYERGWAYPDERRVAGPNHPQRKDWQGFMDAALASAAFPAGLRYREVARPWRDYDQRVVIVPGQQGQAEPVAIPPAWANGEDSHGEYRFVAVDGGAMDNEPFELARTELAGTLGRNPREGDKVNRIVIMLDPFPEAETPGPSEAASTNLIESMAALFGAWKQQARFKPEEVALALDATVYSRFMIAPSRPATSAGARWIGGRALAAGALGGFSGFLAEAYRHHDFLLGRRNCQRFLAERLLVPASNPIFAGWASDPALAGYLRTVDGEVFAPVIPLVGGCEGLREALPAWPKGAFKVETLMPLVEGRMQALYRAATANIGARFATWLAWHLYVRRLLLRIVSGRLRRALASFDLL</sequence>
<feature type="active site" description="Proton acceptor" evidence="2">
    <location>
        <position position="307"/>
    </location>
</feature>
<dbReference type="OrthoDB" id="1488362at2"/>
<dbReference type="GO" id="GO:0016042">
    <property type="term" value="P:lipid catabolic process"/>
    <property type="evidence" value="ECO:0007669"/>
    <property type="project" value="UniProtKB-UniRule"/>
</dbReference>
<proteinExistence type="predicted"/>
<dbReference type="RefSeq" id="WP_139981464.1">
    <property type="nucleotide sequence ID" value="NZ_CP041046.1"/>
</dbReference>
<dbReference type="InterPro" id="IPR016035">
    <property type="entry name" value="Acyl_Trfase/lysoPLipase"/>
</dbReference>
<keyword evidence="2" id="KW-0378">Hydrolase</keyword>
<feature type="short sequence motif" description="GXSXG" evidence="2">
    <location>
        <begin position="74"/>
        <end position="78"/>
    </location>
</feature>
<feature type="active site" description="Nucleophile" evidence="2">
    <location>
        <position position="76"/>
    </location>
</feature>
<comment type="caution">
    <text evidence="2">Lacks conserved residue(s) required for the propagation of feature annotation.</text>
</comment>
<dbReference type="SUPFAM" id="SSF52151">
    <property type="entry name" value="FabD/lysophospholipase-like"/>
    <property type="match status" value="1"/>
</dbReference>
<reference evidence="4 5" key="1">
    <citation type="submission" date="2019-06" db="EMBL/GenBank/DDBJ databases">
        <title>A complete genome sequence for Luteibacter pinisoli MAH-14.</title>
        <authorList>
            <person name="Baltrus D.A."/>
        </authorList>
    </citation>
    <scope>NUCLEOTIDE SEQUENCE [LARGE SCALE GENOMIC DNA]</scope>
    <source>
        <strain evidence="4 5">MAH-14</strain>
    </source>
</reference>
<dbReference type="InterPro" id="IPR002641">
    <property type="entry name" value="PNPLA_dom"/>
</dbReference>
<evidence type="ECO:0000256" key="1">
    <source>
        <dbReference type="ARBA" id="ARBA00023098"/>
    </source>
</evidence>
<feature type="short sequence motif" description="DGA/G" evidence="2">
    <location>
        <begin position="307"/>
        <end position="309"/>
    </location>
</feature>
<dbReference type="KEGG" id="lpy:FIV34_08240"/>
<protein>
    <submittedName>
        <fullName evidence="4">Patatin</fullName>
    </submittedName>
</protein>
<feature type="domain" description="PNPLA" evidence="3">
    <location>
        <begin position="26"/>
        <end position="320"/>
    </location>
</feature>
<dbReference type="PROSITE" id="PS51635">
    <property type="entry name" value="PNPLA"/>
    <property type="match status" value="1"/>
</dbReference>
<dbReference type="GO" id="GO:0016787">
    <property type="term" value="F:hydrolase activity"/>
    <property type="evidence" value="ECO:0007669"/>
    <property type="project" value="UniProtKB-UniRule"/>
</dbReference>
<keyword evidence="2" id="KW-0442">Lipid degradation</keyword>
<accession>A0A4Y5Z1K3</accession>
<keyword evidence="5" id="KW-1185">Reference proteome</keyword>
<organism evidence="4 5">
    <name type="scientific">Luteibacter pinisoli</name>
    <dbReference type="NCBI Taxonomy" id="2589080"/>
    <lineage>
        <taxon>Bacteria</taxon>
        <taxon>Pseudomonadati</taxon>
        <taxon>Pseudomonadota</taxon>
        <taxon>Gammaproteobacteria</taxon>
        <taxon>Lysobacterales</taxon>
        <taxon>Rhodanobacteraceae</taxon>
        <taxon>Luteibacter</taxon>
    </lineage>
</organism>
<evidence type="ECO:0000259" key="3">
    <source>
        <dbReference type="PROSITE" id="PS51635"/>
    </source>
</evidence>
<evidence type="ECO:0000313" key="5">
    <source>
        <dbReference type="Proteomes" id="UP000316093"/>
    </source>
</evidence>
<gene>
    <name evidence="4" type="ORF">FIV34_08240</name>
</gene>